<dbReference type="EMBL" id="OX365907">
    <property type="protein sequence ID" value="CAI4045813.1"/>
    <property type="molecule type" value="Genomic_DNA"/>
</dbReference>
<gene>
    <name evidence="1" type="primary">SKDI12G0950</name>
    <name evidence="1" type="ORF">SKDI_12G0950</name>
</gene>
<proteinExistence type="predicted"/>
<keyword evidence="2" id="KW-1185">Reference proteome</keyword>
<sequence length="156" mass="16515">MRITQLNTLAFIPIALLQLLAVQAQLLTDSNAQNLNTALGQKVEYTFFDAGSSDNQLLHLPSTISSSAVVNSTRFSSSSHVPKVTSNVISSGEYPSPNSTVSTQLSTSYPFSSANQTTSSQTTNTIASSTSTGGAGSIKPCFYFVLMLETITHLIS</sequence>
<organism evidence="1 2">
    <name type="scientific">Saccharomyces kudriavzevii (strain ATCC MYA-4449 / AS 2.2408 / CBS 8840 / NBRC 1802 / NCYC 2889)</name>
    <name type="common">Yeast</name>
    <dbReference type="NCBI Taxonomy" id="226230"/>
    <lineage>
        <taxon>Eukaryota</taxon>
        <taxon>Fungi</taxon>
        <taxon>Dikarya</taxon>
        <taxon>Ascomycota</taxon>
        <taxon>Saccharomycotina</taxon>
        <taxon>Saccharomycetes</taxon>
        <taxon>Saccharomycetales</taxon>
        <taxon>Saccharomycetaceae</taxon>
        <taxon>Saccharomyces</taxon>
    </lineage>
</organism>
<name>A0AA35J1Z0_SACK1</name>
<evidence type="ECO:0000313" key="1">
    <source>
        <dbReference type="EMBL" id="CAI4045813.1"/>
    </source>
</evidence>
<dbReference type="OrthoDB" id="4065908at2759"/>
<accession>A0AA35J1Z0</accession>
<reference evidence="1" key="1">
    <citation type="submission" date="2022-10" db="EMBL/GenBank/DDBJ databases">
        <authorList>
            <person name="Byrne P K."/>
        </authorList>
    </citation>
    <scope>NUCLEOTIDE SEQUENCE</scope>
    <source>
        <strain evidence="1">IFO1802</strain>
    </source>
</reference>
<protein>
    <submittedName>
        <fullName evidence="1">Uncharacterized protein</fullName>
    </submittedName>
</protein>
<evidence type="ECO:0000313" key="2">
    <source>
        <dbReference type="Proteomes" id="UP001162087"/>
    </source>
</evidence>
<dbReference type="Proteomes" id="UP001162087">
    <property type="component" value="Chromosome 12"/>
</dbReference>